<dbReference type="EMBL" id="JARTMM010000076">
    <property type="protein sequence ID" value="MDK4883135.1"/>
    <property type="molecule type" value="Genomic_DNA"/>
</dbReference>
<accession>A0AA90KJF8</accession>
<organism evidence="1">
    <name type="scientific">Acinetobacter baumannii</name>
    <dbReference type="NCBI Taxonomy" id="470"/>
    <lineage>
        <taxon>Bacteria</taxon>
        <taxon>Pseudomonadati</taxon>
        <taxon>Pseudomonadota</taxon>
        <taxon>Gammaproteobacteria</taxon>
        <taxon>Moraxellales</taxon>
        <taxon>Moraxellaceae</taxon>
        <taxon>Acinetobacter</taxon>
        <taxon>Acinetobacter calcoaceticus/baumannii complex</taxon>
    </lineage>
</organism>
<dbReference type="Gene3D" id="3.30.460.10">
    <property type="entry name" value="Beta Polymerase, domain 2"/>
    <property type="match status" value="1"/>
</dbReference>
<protein>
    <submittedName>
        <fullName evidence="1">Uncharacterized protein</fullName>
    </submittedName>
</protein>
<dbReference type="AlphaFoldDB" id="A0AA90KJF8"/>
<name>A0AA90KJF8_ACIBA</name>
<proteinExistence type="predicted"/>
<evidence type="ECO:0000313" key="1">
    <source>
        <dbReference type="EMBL" id="MDK4883135.1"/>
    </source>
</evidence>
<evidence type="ECO:0000313" key="3">
    <source>
        <dbReference type="Proteomes" id="UP001174156"/>
    </source>
</evidence>
<dbReference type="EMBL" id="JARTMM020000001">
    <property type="protein sequence ID" value="MEC5497929.1"/>
    <property type="molecule type" value="Genomic_DNA"/>
</dbReference>
<reference evidence="2 3" key="1">
    <citation type="journal article" date="2023" name="Nat. Commun.">
        <title>Genomic dissection of endemic carbapenem resistance reveals metallo-beta-lactamase dissemination through clonal, plasmid and integron transfer.</title>
        <authorList>
            <person name="Macesic N."/>
            <person name="Hawkey J."/>
            <person name="Vezina B."/>
            <person name="Wisniewski J.A."/>
            <person name="Cottingham H."/>
            <person name="Blakeway L.V."/>
            <person name="Harshegyi T."/>
            <person name="Pragastis K."/>
            <person name="Badoordeen G.Z."/>
            <person name="Dennison A."/>
            <person name="Spelman D.W."/>
            <person name="Jenney A.W.J."/>
            <person name="Peleg A.Y."/>
        </authorList>
    </citation>
    <scope>NUCLEOTIDE SEQUENCE [LARGE SCALE GENOMIC DNA]</scope>
    <source>
        <strain evidence="2 3">CPO519</strain>
    </source>
</reference>
<sequence length="345" mass="39423">MSDPYKLSWENIESIFPSINVENVLGVLLIGSWAEGFNHTKSDVDLILICSDLKDSGHEAGEFLAGSFNGVKYDALLIDEALSREIIQFSKHNSLDSIDIRKLELFYKFGFGVFLLLKSGFEHIQNGFDKVNFKNNLIQFNKNLIFYFYSFFSGQLSNKQLLPALEAAREIFRFSIDIYLAERDFLYPKAKWRMTKLIALNERSKNKIDGLVFDQYKNIEFNLFSDFNQEGAILEAIKHILNVCNFIHLNLFLGNGDSCIGNLKCSEFEIDENAFPIYCFSNNKHILKTINSAYLLEDEAVFFLKNLFNNEVISIEGNTNTGNVSEMVVNPLLAAGLIKKKSHVY</sequence>
<reference evidence="1" key="2">
    <citation type="submission" date="2023-01" db="EMBL/GenBank/DDBJ databases">
        <title>Genomic dissection of endemic carbapenem resistance: metallo-beta-lactamase gene dissemination through clonal, plasmid and integron transfer pathways.</title>
        <authorList>
            <person name="Macesic N."/>
        </authorList>
    </citation>
    <scope>NUCLEOTIDE SEQUENCE</scope>
    <source>
        <strain evidence="1">CPO519</strain>
    </source>
</reference>
<dbReference type="SUPFAM" id="SSF81301">
    <property type="entry name" value="Nucleotidyltransferase"/>
    <property type="match status" value="1"/>
</dbReference>
<evidence type="ECO:0000313" key="2">
    <source>
        <dbReference type="EMBL" id="MEC5497929.1"/>
    </source>
</evidence>
<gene>
    <name evidence="2" type="ORF">P9867_016080</name>
    <name evidence="1" type="ORF">P9867_16010</name>
</gene>
<comment type="caution">
    <text evidence="1">The sequence shown here is derived from an EMBL/GenBank/DDBJ whole genome shotgun (WGS) entry which is preliminary data.</text>
</comment>
<reference evidence="2" key="3">
    <citation type="submission" date="2024-01" db="EMBL/GenBank/DDBJ databases">
        <authorList>
            <person name="Macesic N."/>
        </authorList>
    </citation>
    <scope>NUCLEOTIDE SEQUENCE</scope>
    <source>
        <strain evidence="2">CPO519</strain>
    </source>
</reference>
<dbReference type="Proteomes" id="UP001174156">
    <property type="component" value="Unassembled WGS sequence"/>
</dbReference>
<dbReference type="InterPro" id="IPR043519">
    <property type="entry name" value="NT_sf"/>
</dbReference>